<dbReference type="InterPro" id="IPR029062">
    <property type="entry name" value="Class_I_gatase-like"/>
</dbReference>
<reference evidence="9" key="2">
    <citation type="submission" date="2023-06" db="EMBL/GenBank/DDBJ databases">
        <authorList>
            <person name="Kobayashi Y."/>
            <person name="Kayamori A."/>
            <person name="Aoki K."/>
            <person name="Shiwa Y."/>
            <person name="Fujita N."/>
            <person name="Sugita T."/>
            <person name="Iwasaki W."/>
            <person name="Tanaka N."/>
            <person name="Takashima M."/>
        </authorList>
    </citation>
    <scope>NUCLEOTIDE SEQUENCE</scope>
    <source>
        <strain evidence="9">HIS016</strain>
    </source>
</reference>
<evidence type="ECO:0000256" key="5">
    <source>
        <dbReference type="ARBA" id="ARBA00023239"/>
    </source>
</evidence>
<dbReference type="GO" id="GO:0042823">
    <property type="term" value="P:pyridoxal phosphate biosynthetic process"/>
    <property type="evidence" value="ECO:0007669"/>
    <property type="project" value="InterPro"/>
</dbReference>
<evidence type="ECO:0000256" key="6">
    <source>
        <dbReference type="ARBA" id="ARBA00049534"/>
    </source>
</evidence>
<feature type="active site" description="Nucleophile" evidence="7">
    <location>
        <position position="93"/>
    </location>
</feature>
<feature type="binding site" evidence="8">
    <location>
        <begin position="155"/>
        <end position="156"/>
    </location>
    <ligand>
        <name>L-glutamine</name>
        <dbReference type="ChEBI" id="CHEBI:58359"/>
    </ligand>
</feature>
<dbReference type="PANTHER" id="PTHR31559:SF0">
    <property type="entry name" value="PYRIDOXAL 5'-PHOSPHATE SYNTHASE SUBUNIT SNO1-RELATED"/>
    <property type="match status" value="1"/>
</dbReference>
<comment type="similarity">
    <text evidence="1">Belongs to the glutaminase PdxT/SNO family.</text>
</comment>
<reference evidence="9" key="1">
    <citation type="journal article" date="2023" name="BMC Genomics">
        <title>Chromosome-level genome assemblies of Cutaneotrichosporon spp. (Trichosporonales, Basidiomycota) reveal imbalanced evolution between nucleotide sequences and chromosome synteny.</title>
        <authorList>
            <person name="Kobayashi Y."/>
            <person name="Kayamori A."/>
            <person name="Aoki K."/>
            <person name="Shiwa Y."/>
            <person name="Matsutani M."/>
            <person name="Fujita N."/>
            <person name="Sugita T."/>
            <person name="Iwasaki W."/>
            <person name="Tanaka N."/>
            <person name="Takashima M."/>
        </authorList>
    </citation>
    <scope>NUCLEOTIDE SEQUENCE</scope>
    <source>
        <strain evidence="9">HIS016</strain>
    </source>
</reference>
<name>A0AAD3TXB1_9TREE</name>
<dbReference type="InterPro" id="IPR002161">
    <property type="entry name" value="PdxT/SNO"/>
</dbReference>
<organism evidence="9 10">
    <name type="scientific">Cutaneotrichosporon spelunceum</name>
    <dbReference type="NCBI Taxonomy" id="1672016"/>
    <lineage>
        <taxon>Eukaryota</taxon>
        <taxon>Fungi</taxon>
        <taxon>Dikarya</taxon>
        <taxon>Basidiomycota</taxon>
        <taxon>Agaricomycotina</taxon>
        <taxon>Tremellomycetes</taxon>
        <taxon>Trichosporonales</taxon>
        <taxon>Trichosporonaceae</taxon>
        <taxon>Cutaneotrichosporon</taxon>
    </lineage>
</organism>
<feature type="active site" description="Charge relay system" evidence="7">
    <location>
        <position position="219"/>
    </location>
</feature>
<evidence type="ECO:0000313" key="9">
    <source>
        <dbReference type="EMBL" id="GMK58529.1"/>
    </source>
</evidence>
<evidence type="ECO:0000256" key="4">
    <source>
        <dbReference type="ARBA" id="ARBA00022962"/>
    </source>
</evidence>
<proteinExistence type="inferred from homology"/>
<dbReference type="EC" id="3.5.1.2" evidence="2"/>
<dbReference type="PROSITE" id="PS51130">
    <property type="entry name" value="PDXT_SNO_2"/>
    <property type="match status" value="1"/>
</dbReference>
<feature type="binding site" evidence="8">
    <location>
        <begin position="59"/>
        <end position="61"/>
    </location>
    <ligand>
        <name>L-glutamine</name>
        <dbReference type="ChEBI" id="CHEBI:58359"/>
    </ligand>
</feature>
<dbReference type="InterPro" id="IPR021196">
    <property type="entry name" value="PdxT/SNO_CS"/>
</dbReference>
<dbReference type="PROSITE" id="PS51273">
    <property type="entry name" value="GATASE_TYPE_1"/>
    <property type="match status" value="1"/>
</dbReference>
<comment type="catalytic activity">
    <reaction evidence="6">
        <text>L-glutamine + H2O = L-glutamate + NH4(+)</text>
        <dbReference type="Rhea" id="RHEA:15889"/>
        <dbReference type="ChEBI" id="CHEBI:15377"/>
        <dbReference type="ChEBI" id="CHEBI:28938"/>
        <dbReference type="ChEBI" id="CHEBI:29985"/>
        <dbReference type="ChEBI" id="CHEBI:58359"/>
        <dbReference type="EC" id="3.5.1.2"/>
    </reaction>
</comment>
<dbReference type="GO" id="GO:0016829">
    <property type="term" value="F:lyase activity"/>
    <property type="evidence" value="ECO:0007669"/>
    <property type="project" value="UniProtKB-KW"/>
</dbReference>
<sequence>MTVSPPESVTIGVLALQGAFIEHIHYLERVQPQGTVVKAIAVRTPEELALCDALVIPGGESTAITRVAARTDGLLPALIEFVANPTKPVYGTCAGMILMADDVGGGKRKGDGGRWGGMRGLKVWRNLYGGQLESFECAMTIPCLRGPEPFNAIFIRAPAVHSLSEVDGGVATEVLASLPAECVAAPPPADSPLGEPDTELTGAVMLRQGCKLVTSFHPELSGDARIHEYWVEKCVLGQ</sequence>
<feature type="active site" description="Charge relay system" evidence="7">
    <location>
        <position position="217"/>
    </location>
</feature>
<dbReference type="GO" id="GO:0004359">
    <property type="term" value="F:glutaminase activity"/>
    <property type="evidence" value="ECO:0007669"/>
    <property type="project" value="UniProtKB-EC"/>
</dbReference>
<dbReference type="AlphaFoldDB" id="A0AAD3TXB1"/>
<dbReference type="PANTHER" id="PTHR31559">
    <property type="entry name" value="PYRIDOXAL 5'-PHOSPHATE SYNTHASE SUBUNIT SNO"/>
    <property type="match status" value="1"/>
</dbReference>
<keyword evidence="10" id="KW-1185">Reference proteome</keyword>
<dbReference type="NCBIfam" id="TIGR03800">
    <property type="entry name" value="PLP_synth_Pdx2"/>
    <property type="match status" value="1"/>
</dbReference>
<dbReference type="PROSITE" id="PS01236">
    <property type="entry name" value="PDXT_SNO_1"/>
    <property type="match status" value="1"/>
</dbReference>
<dbReference type="FunFam" id="3.40.50.880:FF:000077">
    <property type="entry name" value="Unplaced genomic scaffold supercont2.4, whole genome shotgun sequence"/>
    <property type="match status" value="1"/>
</dbReference>
<dbReference type="GO" id="GO:0005829">
    <property type="term" value="C:cytosol"/>
    <property type="evidence" value="ECO:0007669"/>
    <property type="project" value="TreeGrafter"/>
</dbReference>
<keyword evidence="3" id="KW-0378">Hydrolase</keyword>
<accession>A0AAD3TXB1</accession>
<dbReference type="GO" id="GO:1903600">
    <property type="term" value="C:glutaminase complex"/>
    <property type="evidence" value="ECO:0007669"/>
    <property type="project" value="TreeGrafter"/>
</dbReference>
<dbReference type="Proteomes" id="UP001222932">
    <property type="component" value="Unassembled WGS sequence"/>
</dbReference>
<feature type="binding site" evidence="8">
    <location>
        <position position="125"/>
    </location>
    <ligand>
        <name>L-glutamine</name>
        <dbReference type="ChEBI" id="CHEBI:58359"/>
    </ligand>
</feature>
<evidence type="ECO:0000256" key="2">
    <source>
        <dbReference type="ARBA" id="ARBA00012918"/>
    </source>
</evidence>
<evidence type="ECO:0000256" key="7">
    <source>
        <dbReference type="PIRSR" id="PIRSR005639-1"/>
    </source>
</evidence>
<comment type="caution">
    <text evidence="9">The sequence shown here is derived from an EMBL/GenBank/DDBJ whole genome shotgun (WGS) entry which is preliminary data.</text>
</comment>
<dbReference type="GO" id="GO:0008614">
    <property type="term" value="P:pyridoxine metabolic process"/>
    <property type="evidence" value="ECO:0007669"/>
    <property type="project" value="TreeGrafter"/>
</dbReference>
<dbReference type="SUPFAM" id="SSF52317">
    <property type="entry name" value="Class I glutamine amidotransferase-like"/>
    <property type="match status" value="1"/>
</dbReference>
<dbReference type="Gene3D" id="3.40.50.880">
    <property type="match status" value="1"/>
</dbReference>
<keyword evidence="4" id="KW-0315">Glutamine amidotransferase</keyword>
<evidence type="ECO:0000256" key="8">
    <source>
        <dbReference type="PIRSR" id="PIRSR005639-2"/>
    </source>
</evidence>
<keyword evidence="5" id="KW-0456">Lyase</keyword>
<evidence type="ECO:0000256" key="3">
    <source>
        <dbReference type="ARBA" id="ARBA00022801"/>
    </source>
</evidence>
<gene>
    <name evidence="9" type="primary">SNO1</name>
    <name evidence="9" type="ORF">CspeluHIS016_0505610</name>
</gene>
<dbReference type="Pfam" id="PF01174">
    <property type="entry name" value="SNO"/>
    <property type="match status" value="1"/>
</dbReference>
<evidence type="ECO:0000256" key="1">
    <source>
        <dbReference type="ARBA" id="ARBA00008345"/>
    </source>
</evidence>
<dbReference type="EMBL" id="BTCM01000005">
    <property type="protein sequence ID" value="GMK58529.1"/>
    <property type="molecule type" value="Genomic_DNA"/>
</dbReference>
<evidence type="ECO:0000313" key="10">
    <source>
        <dbReference type="Proteomes" id="UP001222932"/>
    </source>
</evidence>
<protein>
    <recommendedName>
        <fullName evidence="2">glutaminase</fullName>
        <ecNumber evidence="2">3.5.1.2</ecNumber>
    </recommendedName>
</protein>
<dbReference type="PIRSF" id="PIRSF005639">
    <property type="entry name" value="Glut_amidoT_SNO"/>
    <property type="match status" value="1"/>
</dbReference>